<evidence type="ECO:0000256" key="5">
    <source>
        <dbReference type="ARBA" id="ARBA00022989"/>
    </source>
</evidence>
<dbReference type="SUPFAM" id="SSF48726">
    <property type="entry name" value="Immunoglobulin"/>
    <property type="match status" value="1"/>
</dbReference>
<keyword evidence="4" id="KW-0732">Signal</keyword>
<gene>
    <name evidence="13" type="primary">KLHL2</name>
</gene>
<keyword evidence="8" id="KW-0675">Receptor</keyword>
<dbReference type="PANTHER" id="PTHR25466">
    <property type="entry name" value="T-LYMPHOCYTE ACTIVATION ANTIGEN"/>
    <property type="match status" value="1"/>
</dbReference>
<evidence type="ECO:0000313" key="13">
    <source>
        <dbReference type="Ensembl" id="ENSPNAP00000048901.1"/>
    </source>
</evidence>
<name>A0AAR2JGC4_PYGNA</name>
<keyword evidence="10" id="KW-0393">Immunoglobulin domain</keyword>
<dbReference type="InterPro" id="IPR013106">
    <property type="entry name" value="Ig_V-set"/>
</dbReference>
<keyword evidence="3 11" id="KW-0812">Transmembrane</keyword>
<accession>A0AAR2JGC4</accession>
<dbReference type="GO" id="GO:0031295">
    <property type="term" value="P:T cell costimulation"/>
    <property type="evidence" value="ECO:0007669"/>
    <property type="project" value="TreeGrafter"/>
</dbReference>
<feature type="transmembrane region" description="Helical" evidence="11">
    <location>
        <begin position="48"/>
        <end position="71"/>
    </location>
</feature>
<keyword evidence="5 11" id="KW-1133">Transmembrane helix</keyword>
<comment type="subcellular location">
    <subcellularLocation>
        <location evidence="1">Cell membrane</location>
        <topology evidence="1">Single-pass type I membrane protein</topology>
    </subcellularLocation>
</comment>
<keyword evidence="6 11" id="KW-0472">Membrane</keyword>
<dbReference type="GO" id="GO:0009897">
    <property type="term" value="C:external side of plasma membrane"/>
    <property type="evidence" value="ECO:0007669"/>
    <property type="project" value="TreeGrafter"/>
</dbReference>
<dbReference type="SMART" id="SM00409">
    <property type="entry name" value="IG"/>
    <property type="match status" value="1"/>
</dbReference>
<dbReference type="PROSITE" id="PS50835">
    <property type="entry name" value="IG_LIKE"/>
    <property type="match status" value="1"/>
</dbReference>
<proteinExistence type="predicted"/>
<dbReference type="AlphaFoldDB" id="A0AAR2JGC4"/>
<evidence type="ECO:0000256" key="9">
    <source>
        <dbReference type="ARBA" id="ARBA00023180"/>
    </source>
</evidence>
<dbReference type="InterPro" id="IPR007110">
    <property type="entry name" value="Ig-like_dom"/>
</dbReference>
<dbReference type="GO" id="GO:0042102">
    <property type="term" value="P:positive regulation of T cell proliferation"/>
    <property type="evidence" value="ECO:0007669"/>
    <property type="project" value="TreeGrafter"/>
</dbReference>
<evidence type="ECO:0000259" key="12">
    <source>
        <dbReference type="PROSITE" id="PS50835"/>
    </source>
</evidence>
<dbReference type="Proteomes" id="UP001501920">
    <property type="component" value="Chromosome 24"/>
</dbReference>
<keyword evidence="14" id="KW-1185">Reference proteome</keyword>
<evidence type="ECO:0000256" key="7">
    <source>
        <dbReference type="ARBA" id="ARBA00023157"/>
    </source>
</evidence>
<dbReference type="Ensembl" id="ENSPNAT00000060297.1">
    <property type="protein sequence ID" value="ENSPNAP00000048901.1"/>
    <property type="gene ID" value="ENSPNAG00000036517.1"/>
</dbReference>
<dbReference type="GO" id="GO:0007166">
    <property type="term" value="P:cell surface receptor signaling pathway"/>
    <property type="evidence" value="ECO:0007669"/>
    <property type="project" value="TreeGrafter"/>
</dbReference>
<reference evidence="13" key="3">
    <citation type="submission" date="2025-09" db="UniProtKB">
        <authorList>
            <consortium name="Ensembl"/>
        </authorList>
    </citation>
    <scope>IDENTIFICATION</scope>
</reference>
<keyword evidence="2" id="KW-1003">Cell membrane</keyword>
<keyword evidence="7" id="KW-1015">Disulfide bond</keyword>
<evidence type="ECO:0000256" key="11">
    <source>
        <dbReference type="SAM" id="Phobius"/>
    </source>
</evidence>
<dbReference type="InterPro" id="IPR051713">
    <property type="entry name" value="T-cell_Activation_Regulation"/>
</dbReference>
<evidence type="ECO:0000256" key="2">
    <source>
        <dbReference type="ARBA" id="ARBA00022475"/>
    </source>
</evidence>
<dbReference type="InterPro" id="IPR036179">
    <property type="entry name" value="Ig-like_dom_sf"/>
</dbReference>
<dbReference type="PANTHER" id="PTHR25466:SF14">
    <property type="entry name" value="BUTYROPHILIN SUBFAMILY 2 MEMBER A2-LIKE-RELATED"/>
    <property type="match status" value="1"/>
</dbReference>
<dbReference type="GO" id="GO:0042130">
    <property type="term" value="P:negative regulation of T cell proliferation"/>
    <property type="evidence" value="ECO:0007669"/>
    <property type="project" value="TreeGrafter"/>
</dbReference>
<dbReference type="GO" id="GO:0071222">
    <property type="term" value="P:cellular response to lipopolysaccharide"/>
    <property type="evidence" value="ECO:0007669"/>
    <property type="project" value="TreeGrafter"/>
</dbReference>
<evidence type="ECO:0000256" key="3">
    <source>
        <dbReference type="ARBA" id="ARBA00022692"/>
    </source>
</evidence>
<evidence type="ECO:0000256" key="10">
    <source>
        <dbReference type="ARBA" id="ARBA00023319"/>
    </source>
</evidence>
<reference evidence="13" key="2">
    <citation type="submission" date="2025-08" db="UniProtKB">
        <authorList>
            <consortium name="Ensembl"/>
        </authorList>
    </citation>
    <scope>IDENTIFICATION</scope>
</reference>
<dbReference type="GO" id="GO:0006955">
    <property type="term" value="P:immune response"/>
    <property type="evidence" value="ECO:0007669"/>
    <property type="project" value="TreeGrafter"/>
</dbReference>
<feature type="domain" description="Ig-like" evidence="12">
    <location>
        <begin position="93"/>
        <end position="178"/>
    </location>
</feature>
<keyword evidence="9" id="KW-0325">Glycoprotein</keyword>
<sequence>MLGVERSVCCVLSVVYRASVVLGVERSVCCGLGVVYRASVVLGVERSVCCGLSVVLLVRMLLTFYLLFIGLHVSEGCNLVNREQLLDITAHRGGSVLLPCYCPDLQTTPEEFRWNKDNTKTGRRENISSESGQYRDRVQLFNGHSPGNLSLLISLLTEEDGGVYFCAVKDAHLMIRLTLKEGPPTTTPTRAVVSVQTRPATSTTHSSQNPDGYSIHFSIFIPVLLLLLGLGGLIYWRCRGQRRGQTESREERSTKIEQKTQAVIW</sequence>
<feature type="transmembrane region" description="Helical" evidence="11">
    <location>
        <begin position="213"/>
        <end position="236"/>
    </location>
</feature>
<protein>
    <recommendedName>
        <fullName evidence="12">Ig-like domain-containing protein</fullName>
    </recommendedName>
</protein>
<dbReference type="GeneTree" id="ENSGT01120000272172"/>
<organism evidence="13 14">
    <name type="scientific">Pygocentrus nattereri</name>
    <name type="common">Red-bellied piranha</name>
    <dbReference type="NCBI Taxonomy" id="42514"/>
    <lineage>
        <taxon>Eukaryota</taxon>
        <taxon>Metazoa</taxon>
        <taxon>Chordata</taxon>
        <taxon>Craniata</taxon>
        <taxon>Vertebrata</taxon>
        <taxon>Euteleostomi</taxon>
        <taxon>Actinopterygii</taxon>
        <taxon>Neopterygii</taxon>
        <taxon>Teleostei</taxon>
        <taxon>Ostariophysi</taxon>
        <taxon>Characiformes</taxon>
        <taxon>Characoidei</taxon>
        <taxon>Pygocentrus</taxon>
    </lineage>
</organism>
<dbReference type="InterPro" id="IPR013783">
    <property type="entry name" value="Ig-like_fold"/>
</dbReference>
<evidence type="ECO:0000313" key="14">
    <source>
        <dbReference type="Proteomes" id="UP001501920"/>
    </source>
</evidence>
<evidence type="ECO:0000256" key="1">
    <source>
        <dbReference type="ARBA" id="ARBA00004251"/>
    </source>
</evidence>
<reference evidence="13 14" key="1">
    <citation type="submission" date="2020-10" db="EMBL/GenBank/DDBJ databases">
        <title>Pygocentrus nattereri (red-bellied piranha) genome, fPygNat1, primary haplotype.</title>
        <authorList>
            <person name="Myers G."/>
            <person name="Meyer A."/>
            <person name="Karagic N."/>
            <person name="Pippel M."/>
            <person name="Winkler S."/>
            <person name="Tracey A."/>
            <person name="Wood J."/>
            <person name="Formenti G."/>
            <person name="Howe K."/>
            <person name="Fedrigo O."/>
            <person name="Jarvis E.D."/>
        </authorList>
    </citation>
    <scope>NUCLEOTIDE SEQUENCE [LARGE SCALE GENOMIC DNA]</scope>
</reference>
<dbReference type="Pfam" id="PF07686">
    <property type="entry name" value="V-set"/>
    <property type="match status" value="1"/>
</dbReference>
<evidence type="ECO:0000256" key="6">
    <source>
        <dbReference type="ARBA" id="ARBA00023136"/>
    </source>
</evidence>
<dbReference type="Gene3D" id="2.60.40.10">
    <property type="entry name" value="Immunoglobulins"/>
    <property type="match status" value="1"/>
</dbReference>
<evidence type="ECO:0000256" key="4">
    <source>
        <dbReference type="ARBA" id="ARBA00022729"/>
    </source>
</evidence>
<evidence type="ECO:0000256" key="8">
    <source>
        <dbReference type="ARBA" id="ARBA00023170"/>
    </source>
</evidence>
<dbReference type="InterPro" id="IPR003599">
    <property type="entry name" value="Ig_sub"/>
</dbReference>